<protein>
    <recommendedName>
        <fullName evidence="5">DUF3014 domain-containing protein</fullName>
    </recommendedName>
</protein>
<evidence type="ECO:0000313" key="4">
    <source>
        <dbReference type="Proteomes" id="UP000559987"/>
    </source>
</evidence>
<keyword evidence="2" id="KW-1133">Transmembrane helix</keyword>
<evidence type="ECO:0008006" key="5">
    <source>
        <dbReference type="Google" id="ProtNLM"/>
    </source>
</evidence>
<sequence>MSGRQSVLWVVGVCLLAAIGYVLLRDEPDLQPAVTVPVAPVKVEREIQPEPPTQSPVPAEALDRSSKPKLIPAAVSIDASHEVIVAVLNNVSPTLIQWMVSEELLRKWVILIDQIADGTLSTKHLPIAYEMAPFAINGTKELAQISPENYSRATPLVAAFTKIEPEILVAYYRLWQPLLEKAYGELGKGGNFDDRVMQALRQLQSVPVAPLNADIQARPVMYKYVEPSLEKAPALHKWMWRLGPKNQSDIKSYLTQVKLALYRQP</sequence>
<gene>
    <name evidence="3" type="ORF">FHS30_001409</name>
</gene>
<name>A0A839US63_9GAMM</name>
<accession>A0A839US63</accession>
<keyword evidence="2" id="KW-0812">Transmembrane</keyword>
<feature type="transmembrane region" description="Helical" evidence="2">
    <location>
        <begin position="6"/>
        <end position="24"/>
    </location>
</feature>
<keyword evidence="4" id="KW-1185">Reference proteome</keyword>
<keyword evidence="2" id="KW-0472">Membrane</keyword>
<proteinExistence type="predicted"/>
<feature type="region of interest" description="Disordered" evidence="1">
    <location>
        <begin position="45"/>
        <end position="64"/>
    </location>
</feature>
<dbReference type="EMBL" id="JACHXZ010000002">
    <property type="protein sequence ID" value="MBB3168225.1"/>
    <property type="molecule type" value="Genomic_DNA"/>
</dbReference>
<dbReference type="RefSeq" id="WP_183909727.1">
    <property type="nucleotide sequence ID" value="NZ_JACHXZ010000002.1"/>
</dbReference>
<organism evidence="3 4">
    <name type="scientific">Simiduia aestuariiviva</name>
    <dbReference type="NCBI Taxonomy" id="1510459"/>
    <lineage>
        <taxon>Bacteria</taxon>
        <taxon>Pseudomonadati</taxon>
        <taxon>Pseudomonadota</taxon>
        <taxon>Gammaproteobacteria</taxon>
        <taxon>Cellvibrionales</taxon>
        <taxon>Cellvibrionaceae</taxon>
        <taxon>Simiduia</taxon>
    </lineage>
</organism>
<dbReference type="AlphaFoldDB" id="A0A839US63"/>
<reference evidence="3 4" key="1">
    <citation type="submission" date="2020-08" db="EMBL/GenBank/DDBJ databases">
        <title>Genomic Encyclopedia of Type Strains, Phase III (KMG-III): the genomes of soil and plant-associated and newly described type strains.</title>
        <authorList>
            <person name="Whitman W."/>
        </authorList>
    </citation>
    <scope>NUCLEOTIDE SEQUENCE [LARGE SCALE GENOMIC DNA]</scope>
    <source>
        <strain evidence="3 4">CECT 8571</strain>
    </source>
</reference>
<evidence type="ECO:0000313" key="3">
    <source>
        <dbReference type="EMBL" id="MBB3168225.1"/>
    </source>
</evidence>
<evidence type="ECO:0000256" key="2">
    <source>
        <dbReference type="SAM" id="Phobius"/>
    </source>
</evidence>
<comment type="caution">
    <text evidence="3">The sequence shown here is derived from an EMBL/GenBank/DDBJ whole genome shotgun (WGS) entry which is preliminary data.</text>
</comment>
<dbReference type="Proteomes" id="UP000559987">
    <property type="component" value="Unassembled WGS sequence"/>
</dbReference>
<dbReference type="Pfam" id="PF11219">
    <property type="entry name" value="DUF3014"/>
    <property type="match status" value="1"/>
</dbReference>
<dbReference type="InterPro" id="IPR021382">
    <property type="entry name" value="DUF3014"/>
</dbReference>
<evidence type="ECO:0000256" key="1">
    <source>
        <dbReference type="SAM" id="MobiDB-lite"/>
    </source>
</evidence>